<keyword evidence="2" id="KW-1185">Reference proteome</keyword>
<evidence type="ECO:0000313" key="2">
    <source>
        <dbReference type="Proteomes" id="UP000274131"/>
    </source>
</evidence>
<gene>
    <name evidence="1" type="ORF">EVEC_LOCUS11122</name>
</gene>
<reference evidence="3" key="1">
    <citation type="submission" date="2017-02" db="UniProtKB">
        <authorList>
            <consortium name="WormBaseParasite"/>
        </authorList>
    </citation>
    <scope>IDENTIFICATION</scope>
</reference>
<organism evidence="3">
    <name type="scientific">Enterobius vermicularis</name>
    <name type="common">Human pinworm</name>
    <dbReference type="NCBI Taxonomy" id="51028"/>
    <lineage>
        <taxon>Eukaryota</taxon>
        <taxon>Metazoa</taxon>
        <taxon>Ecdysozoa</taxon>
        <taxon>Nematoda</taxon>
        <taxon>Chromadorea</taxon>
        <taxon>Rhabditida</taxon>
        <taxon>Spirurina</taxon>
        <taxon>Oxyuridomorpha</taxon>
        <taxon>Oxyuroidea</taxon>
        <taxon>Oxyuridae</taxon>
        <taxon>Enterobius</taxon>
    </lineage>
</organism>
<dbReference type="WBParaSite" id="EVEC_0001185401-mRNA-1">
    <property type="protein sequence ID" value="EVEC_0001185401-mRNA-1"/>
    <property type="gene ID" value="EVEC_0001185401"/>
</dbReference>
<accession>A0A0N4VLS6</accession>
<evidence type="ECO:0000313" key="1">
    <source>
        <dbReference type="EMBL" id="VDD96371.1"/>
    </source>
</evidence>
<name>A0A0N4VLS6_ENTVE</name>
<reference evidence="1 2" key="2">
    <citation type="submission" date="2018-10" db="EMBL/GenBank/DDBJ databases">
        <authorList>
            <consortium name="Pathogen Informatics"/>
        </authorList>
    </citation>
    <scope>NUCLEOTIDE SEQUENCE [LARGE SCALE GENOMIC DNA]</scope>
</reference>
<evidence type="ECO:0000313" key="3">
    <source>
        <dbReference type="WBParaSite" id="EVEC_0001185401-mRNA-1"/>
    </source>
</evidence>
<dbReference type="Proteomes" id="UP000274131">
    <property type="component" value="Unassembled WGS sequence"/>
</dbReference>
<dbReference type="AlphaFoldDB" id="A0A0N4VLS6"/>
<proteinExistence type="predicted"/>
<protein>
    <submittedName>
        <fullName evidence="3">Ovule protein</fullName>
    </submittedName>
</protein>
<sequence length="82" mass="9567">MVTNIRLFMQIFDYSNCSRLCSRQFWFLKCSGFRTIDDWVSQGELHYLFTGLLVSLAYANKTVDDDTMEEEEGRVRVVGGQK</sequence>
<dbReference type="EMBL" id="UXUI01011601">
    <property type="protein sequence ID" value="VDD96371.1"/>
    <property type="molecule type" value="Genomic_DNA"/>
</dbReference>